<name>A0ABQ9HXF9_9NEOP</name>
<comment type="caution">
    <text evidence="2">The sequence shown here is derived from an EMBL/GenBank/DDBJ whole genome shotgun (WGS) entry which is preliminary data.</text>
</comment>
<keyword evidence="1" id="KW-1133">Transmembrane helix</keyword>
<keyword evidence="1" id="KW-0812">Transmembrane</keyword>
<organism evidence="2 3">
    <name type="scientific">Dryococelus australis</name>
    <dbReference type="NCBI Taxonomy" id="614101"/>
    <lineage>
        <taxon>Eukaryota</taxon>
        <taxon>Metazoa</taxon>
        <taxon>Ecdysozoa</taxon>
        <taxon>Arthropoda</taxon>
        <taxon>Hexapoda</taxon>
        <taxon>Insecta</taxon>
        <taxon>Pterygota</taxon>
        <taxon>Neoptera</taxon>
        <taxon>Polyneoptera</taxon>
        <taxon>Phasmatodea</taxon>
        <taxon>Verophasmatodea</taxon>
        <taxon>Anareolatae</taxon>
        <taxon>Phasmatidae</taxon>
        <taxon>Eurycanthinae</taxon>
        <taxon>Dryococelus</taxon>
    </lineage>
</organism>
<proteinExistence type="predicted"/>
<feature type="transmembrane region" description="Helical" evidence="1">
    <location>
        <begin position="154"/>
        <end position="173"/>
    </location>
</feature>
<evidence type="ECO:0000313" key="2">
    <source>
        <dbReference type="EMBL" id="KAJ8888745.1"/>
    </source>
</evidence>
<dbReference type="EMBL" id="JARBHB010000003">
    <property type="protein sequence ID" value="KAJ8888745.1"/>
    <property type="molecule type" value="Genomic_DNA"/>
</dbReference>
<accession>A0ABQ9HXF9</accession>
<gene>
    <name evidence="2" type="ORF">PR048_008237</name>
</gene>
<evidence type="ECO:0000256" key="1">
    <source>
        <dbReference type="SAM" id="Phobius"/>
    </source>
</evidence>
<keyword evidence="3" id="KW-1185">Reference proteome</keyword>
<evidence type="ECO:0000313" key="3">
    <source>
        <dbReference type="Proteomes" id="UP001159363"/>
    </source>
</evidence>
<dbReference type="Proteomes" id="UP001159363">
    <property type="component" value="Chromosome 3"/>
</dbReference>
<reference evidence="2 3" key="1">
    <citation type="submission" date="2023-02" db="EMBL/GenBank/DDBJ databases">
        <title>LHISI_Scaffold_Assembly.</title>
        <authorList>
            <person name="Stuart O.P."/>
            <person name="Cleave R."/>
            <person name="Magrath M.J.L."/>
            <person name="Mikheyev A.S."/>
        </authorList>
    </citation>
    <scope>NUCLEOTIDE SEQUENCE [LARGE SCALE GENOMIC DNA]</scope>
    <source>
        <strain evidence="2">Daus_M_001</strain>
        <tissue evidence="2">Leg muscle</tissue>
    </source>
</reference>
<sequence>MVARHHGVLPFLRDVIALNGGEEHQISVSAGTTLRLFLNKFGSLSNVTGDCLPRWSPADLNDRARGVPSSGSGILGNRTAIPGGGGRVLRSEGQEEVSVCRRQGPAAKSEGVVSRMVNCLSVVGRRVVPSRPHARPVIGQAGIRFLPTPPPPSLRSLLVAASFVLFVILSLSLRRTRLCSRRKKARRHAGVLKCGEGWYGLEGVSGGREKELPTPSTYETKAGGGKREIADKTHRPVASPDTIPTYENLGATLPGIDPVRLGVRRDKIDVKHLYTEADFAIGSQFIRHALDDSEPIADLQGNK</sequence>
<keyword evidence="1" id="KW-0472">Membrane</keyword>
<protein>
    <submittedName>
        <fullName evidence="2">Uncharacterized protein</fullName>
    </submittedName>
</protein>